<dbReference type="GO" id="GO:0097588">
    <property type="term" value="P:archaeal or bacterial-type flagellum-dependent cell motility"/>
    <property type="evidence" value="ECO:0007669"/>
    <property type="project" value="InterPro"/>
</dbReference>
<name>A0AA97FA56_9EURY</name>
<protein>
    <recommendedName>
        <fullName evidence="4">Flagellin</fullName>
    </recommendedName>
</protein>
<dbReference type="RefSeq" id="WP_317137198.1">
    <property type="nucleotide sequence ID" value="NZ_CP043875.1"/>
</dbReference>
<dbReference type="GeneID" id="85228992"/>
<dbReference type="GO" id="GO:0005198">
    <property type="term" value="F:structural molecule activity"/>
    <property type="evidence" value="ECO:0007669"/>
    <property type="project" value="InterPro"/>
</dbReference>
<keyword evidence="6" id="KW-0969">Cilium</keyword>
<feature type="transmembrane region" description="Helical" evidence="5">
    <location>
        <begin position="12"/>
        <end position="35"/>
    </location>
</feature>
<keyword evidence="3 4" id="KW-0974">Archaeal flagellum</keyword>
<dbReference type="KEGG" id="mefw:F1737_02445"/>
<dbReference type="InterPro" id="IPR002774">
    <property type="entry name" value="Flagellin_arc-type"/>
</dbReference>
<dbReference type="AlphaFoldDB" id="A0AA97FA56"/>
<reference evidence="6 7" key="1">
    <citation type="submission" date="2019-09" db="EMBL/GenBank/DDBJ databases">
        <title>The complete genome of Methanoplanus sp. FWC-SCC4.</title>
        <authorList>
            <person name="Chen S.-C."/>
            <person name="Zhou Y.-Z."/>
            <person name="Lai M.-C."/>
        </authorList>
    </citation>
    <scope>NUCLEOTIDE SEQUENCE [LARGE SCALE GENOMIC DNA]</scope>
    <source>
        <strain evidence="6 7">FWC-SCC4</strain>
    </source>
</reference>
<proteinExistence type="inferred from homology"/>
<keyword evidence="7" id="KW-1185">Reference proteome</keyword>
<keyword evidence="5" id="KW-0812">Transmembrane</keyword>
<keyword evidence="6" id="KW-0282">Flagellum</keyword>
<keyword evidence="5" id="KW-1133">Transmembrane helix</keyword>
<dbReference type="Proteomes" id="UP001301797">
    <property type="component" value="Chromosome"/>
</dbReference>
<organism evidence="6 7">
    <name type="scientific">Methanochimaera problematica</name>
    <dbReference type="NCBI Taxonomy" id="2609417"/>
    <lineage>
        <taxon>Archaea</taxon>
        <taxon>Methanobacteriati</taxon>
        <taxon>Methanobacteriota</taxon>
        <taxon>Stenosarchaea group</taxon>
        <taxon>Methanomicrobia</taxon>
        <taxon>Methanomicrobiales</taxon>
        <taxon>Methanomicrobiaceae</taxon>
        <taxon>Methanochimaera</taxon>
    </lineage>
</organism>
<gene>
    <name evidence="6" type="ORF">F1737_02445</name>
</gene>
<evidence type="ECO:0000256" key="2">
    <source>
        <dbReference type="ARBA" id="ARBA00010256"/>
    </source>
</evidence>
<comment type="function">
    <text evidence="4">Flagellin is the subunit protein which polymerizes to form the filaments of archaeal flagella.</text>
</comment>
<accession>A0AA97FA56</accession>
<keyword evidence="6" id="KW-0966">Cell projection</keyword>
<comment type="similarity">
    <text evidence="2 4">Belongs to the archaeal flagellin family.</text>
</comment>
<sequence length="205" mass="21629">MMKLFKSDEGFTGLEAAIVLIAFVVVAAVFSYVVLGAGFFTTQKSQEVVYSSVDMASSSLEVLGDVYGNSTGGDNAKIDGIRFVVGLTAGGAPVDFASTTLVFTNTTSIKDLTNDSKISSSASDVVSAQTDITTYEWGIIDIANDNSDKGALLENQEQFTIYANVGATGIAANERFSLEIKPPKGASYAIKRTAPPKIEKVNLLN</sequence>
<comment type="subcellular location">
    <subcellularLocation>
        <location evidence="1 4">Archaeal flagellum</location>
    </subcellularLocation>
</comment>
<evidence type="ECO:0000313" key="6">
    <source>
        <dbReference type="EMBL" id="WOF15625.1"/>
    </source>
</evidence>
<dbReference type="EMBL" id="CP043875">
    <property type="protein sequence ID" value="WOF15625.1"/>
    <property type="molecule type" value="Genomic_DNA"/>
</dbReference>
<dbReference type="GO" id="GO:0097589">
    <property type="term" value="C:archaeal-type flagellum"/>
    <property type="evidence" value="ECO:0007669"/>
    <property type="project" value="UniProtKB-SubCell"/>
</dbReference>
<evidence type="ECO:0000256" key="5">
    <source>
        <dbReference type="SAM" id="Phobius"/>
    </source>
</evidence>
<evidence type="ECO:0000256" key="4">
    <source>
        <dbReference type="RuleBase" id="RU361282"/>
    </source>
</evidence>
<dbReference type="Pfam" id="PF01917">
    <property type="entry name" value="Flagellin_arch-type"/>
    <property type="match status" value="1"/>
</dbReference>
<evidence type="ECO:0000313" key="7">
    <source>
        <dbReference type="Proteomes" id="UP001301797"/>
    </source>
</evidence>
<dbReference type="NCBIfam" id="TIGR02537">
    <property type="entry name" value="arch_flag_Nterm"/>
    <property type="match status" value="1"/>
</dbReference>
<dbReference type="InterPro" id="IPR013373">
    <property type="entry name" value="Flagellin/pilin_N_arc"/>
</dbReference>
<keyword evidence="5" id="KW-0472">Membrane</keyword>
<dbReference type="PANTHER" id="PTHR35903:SF1">
    <property type="entry name" value="FLAGELLIN B1"/>
    <property type="match status" value="1"/>
</dbReference>
<evidence type="ECO:0000256" key="3">
    <source>
        <dbReference type="ARBA" id="ARBA00022440"/>
    </source>
</evidence>
<evidence type="ECO:0000256" key="1">
    <source>
        <dbReference type="ARBA" id="ARBA00004618"/>
    </source>
</evidence>
<dbReference type="PANTHER" id="PTHR35903">
    <property type="entry name" value="FLAGELLIN B1"/>
    <property type="match status" value="1"/>
</dbReference>